<evidence type="ECO:0000313" key="16">
    <source>
        <dbReference type="Proteomes" id="UP000078561"/>
    </source>
</evidence>
<dbReference type="Proteomes" id="UP000078561">
    <property type="component" value="Unassembled WGS sequence"/>
</dbReference>
<dbReference type="GO" id="GO:0005777">
    <property type="term" value="C:peroxisome"/>
    <property type="evidence" value="ECO:0007669"/>
    <property type="project" value="TreeGrafter"/>
</dbReference>
<dbReference type="InterPro" id="IPR040333">
    <property type="entry name" value="Catalase_3"/>
</dbReference>
<keyword evidence="4 10" id="KW-0479">Metal-binding</keyword>
<keyword evidence="7 11" id="KW-0376">Hydrogen peroxide</keyword>
<dbReference type="STRING" id="4829.A0A168MBM1"/>
<dbReference type="GO" id="GO:0005739">
    <property type="term" value="C:mitochondrion"/>
    <property type="evidence" value="ECO:0007669"/>
    <property type="project" value="TreeGrafter"/>
</dbReference>
<comment type="cofactor">
    <cofactor evidence="10">
        <name>heme</name>
        <dbReference type="ChEBI" id="CHEBI:30413"/>
    </cofactor>
</comment>
<dbReference type="InParanoid" id="A0A168MBM1"/>
<proteinExistence type="inferred from homology"/>
<dbReference type="EMBL" id="LT552062">
    <property type="protein sequence ID" value="SAL98248.1"/>
    <property type="molecule type" value="Genomic_DNA"/>
</dbReference>
<dbReference type="GO" id="GO:0004096">
    <property type="term" value="F:catalase activity"/>
    <property type="evidence" value="ECO:0007669"/>
    <property type="project" value="UniProtKB-EC"/>
</dbReference>
<evidence type="ECO:0000256" key="13">
    <source>
        <dbReference type="SAM" id="MobiDB-lite"/>
    </source>
</evidence>
<dbReference type="InterPro" id="IPR011614">
    <property type="entry name" value="Catalase_core"/>
</dbReference>
<dbReference type="OrthoDB" id="6880011at2759"/>
<evidence type="ECO:0000256" key="1">
    <source>
        <dbReference type="ARBA" id="ARBA00005329"/>
    </source>
</evidence>
<evidence type="ECO:0000256" key="5">
    <source>
        <dbReference type="ARBA" id="ARBA00023002"/>
    </source>
</evidence>
<comment type="function">
    <text evidence="8 12">Catalyzes the degradation of hydrogen peroxide (H(2)O(2)) generated by peroxisomal oxidases to water and oxygen, thereby protecting cells from the toxic effects of hydrogen peroxide.</text>
</comment>
<keyword evidence="16" id="KW-1185">Reference proteome</keyword>
<dbReference type="GO" id="GO:0042744">
    <property type="term" value="P:hydrogen peroxide catabolic process"/>
    <property type="evidence" value="ECO:0007669"/>
    <property type="project" value="UniProtKB-KW"/>
</dbReference>
<dbReference type="Gene3D" id="2.40.180.10">
    <property type="entry name" value="Catalase core domain"/>
    <property type="match status" value="1"/>
</dbReference>
<dbReference type="InterPro" id="IPR002226">
    <property type="entry name" value="Catalase_haem_BS"/>
</dbReference>
<dbReference type="PANTHER" id="PTHR11465">
    <property type="entry name" value="CATALASE"/>
    <property type="match status" value="1"/>
</dbReference>
<keyword evidence="2 11" id="KW-0575">Peroxidase</keyword>
<dbReference type="AlphaFoldDB" id="A0A168MBM1"/>
<reference evidence="15" key="1">
    <citation type="submission" date="2016-04" db="EMBL/GenBank/DDBJ databases">
        <authorList>
            <person name="Evans L.H."/>
            <person name="Alamgir A."/>
            <person name="Owens N."/>
            <person name="Weber N.D."/>
            <person name="Virtaneva K."/>
            <person name="Barbian K."/>
            <person name="Babar A."/>
            <person name="Rosenke K."/>
        </authorList>
    </citation>
    <scope>NUCLEOTIDE SEQUENCE [LARGE SCALE GENOMIC DNA]</scope>
    <source>
        <strain evidence="15">CBS 101.48</strain>
    </source>
</reference>
<evidence type="ECO:0000313" key="15">
    <source>
        <dbReference type="EMBL" id="SAL98248.1"/>
    </source>
</evidence>
<evidence type="ECO:0000256" key="8">
    <source>
        <dbReference type="ARBA" id="ARBA00044729"/>
    </source>
</evidence>
<dbReference type="PANTHER" id="PTHR11465:SF9">
    <property type="entry name" value="CATALASE"/>
    <property type="match status" value="1"/>
</dbReference>
<evidence type="ECO:0000256" key="3">
    <source>
        <dbReference type="ARBA" id="ARBA00022617"/>
    </source>
</evidence>
<dbReference type="GO" id="GO:0046872">
    <property type="term" value="F:metal ion binding"/>
    <property type="evidence" value="ECO:0007669"/>
    <property type="project" value="UniProtKB-KW"/>
</dbReference>
<accession>A0A168MBM1</accession>
<organism evidence="15">
    <name type="scientific">Absidia glauca</name>
    <name type="common">Pin mould</name>
    <dbReference type="NCBI Taxonomy" id="4829"/>
    <lineage>
        <taxon>Eukaryota</taxon>
        <taxon>Fungi</taxon>
        <taxon>Fungi incertae sedis</taxon>
        <taxon>Mucoromycota</taxon>
        <taxon>Mucoromycotina</taxon>
        <taxon>Mucoromycetes</taxon>
        <taxon>Mucorales</taxon>
        <taxon>Cunninghamellaceae</taxon>
        <taxon>Absidia</taxon>
    </lineage>
</organism>
<dbReference type="InterPro" id="IPR024711">
    <property type="entry name" value="Catalase_clade1/3"/>
</dbReference>
<dbReference type="InterPro" id="IPR024708">
    <property type="entry name" value="Catalase_AS"/>
</dbReference>
<evidence type="ECO:0000256" key="9">
    <source>
        <dbReference type="ARBA" id="ARBA00049254"/>
    </source>
</evidence>
<dbReference type="SUPFAM" id="SSF56634">
    <property type="entry name" value="Heme-dependent catalase-like"/>
    <property type="match status" value="1"/>
</dbReference>
<dbReference type="PRINTS" id="PR00067">
    <property type="entry name" value="CATALASE"/>
</dbReference>
<sequence length="483" mass="54871">MPDVLTTANGNPVDNDQTSQTAGEWGPVLLQDFHLIDKLAHFDRERIPERVVHAKGAGAHGYFEVTHDITHLSKAKFLDKVGKKTPIFTRFSQVGGEMGSADTLRDVRGFAVKFYTEEGNWDMVGIHTPSFFIRDPSKFPDLIHTQKRNPRTNLKDADMFWDFLSLVPESIHQVTTLYSNRGTPYGYRHMHGYSTHTLSLINDKNEIHYVKFHFKTAQGIKNLRGHEATKLAGDNPDSAVEDLFNAIEKGDYPAWNVLIQVMEQKDAKTYRWNPFDMTKIWPHEDYPLQPIGRMVLNRNPDNFFAETEQSAFSPSHLVPGVDASPDRMLQGRLFSYPDTHRYRLGVNYQQLAINRPISGVHNYQRDGAMTVNGNQGKGPNYGPNSFDGPQQTNAYGTTYVNVALQGDTGRFPFTLTEDDFVQAGDLYRLLPPDEKSDLVDNIAEHLSMAKKEIRDRQIPHFSRADKEYGQRVADAINKRLSQS</sequence>
<keyword evidence="5 11" id="KW-0560">Oxidoreductase</keyword>
<feature type="region of interest" description="Disordered" evidence="13">
    <location>
        <begin position="1"/>
        <end position="21"/>
    </location>
</feature>
<gene>
    <name evidence="15" type="primary">ABSGL_03777.1 scaffold 4673</name>
</gene>
<feature type="domain" description="Catalase core" evidence="14">
    <location>
        <begin position="6"/>
        <end position="390"/>
    </location>
</feature>
<dbReference type="PIRSF" id="PIRSF038928">
    <property type="entry name" value="Catalase_clade1-3"/>
    <property type="match status" value="1"/>
</dbReference>
<dbReference type="PROSITE" id="PS51402">
    <property type="entry name" value="CATALASE_3"/>
    <property type="match status" value="1"/>
</dbReference>
<dbReference type="InterPro" id="IPR020835">
    <property type="entry name" value="Catalase_sf"/>
</dbReference>
<dbReference type="GO" id="GO:0020037">
    <property type="term" value="F:heme binding"/>
    <property type="evidence" value="ECO:0007669"/>
    <property type="project" value="InterPro"/>
</dbReference>
<dbReference type="OMA" id="FYNQGAR"/>
<dbReference type="CDD" id="cd08156">
    <property type="entry name" value="catalase_clade_3"/>
    <property type="match status" value="1"/>
</dbReference>
<keyword evidence="3 10" id="KW-0349">Heme</keyword>
<dbReference type="InterPro" id="IPR010582">
    <property type="entry name" value="Catalase_immune_responsive"/>
</dbReference>
<evidence type="ECO:0000259" key="14">
    <source>
        <dbReference type="SMART" id="SM01060"/>
    </source>
</evidence>
<evidence type="ECO:0000256" key="7">
    <source>
        <dbReference type="ARBA" id="ARBA00023324"/>
    </source>
</evidence>
<dbReference type="Pfam" id="PF00199">
    <property type="entry name" value="Catalase"/>
    <property type="match status" value="1"/>
</dbReference>
<evidence type="ECO:0000256" key="11">
    <source>
        <dbReference type="RuleBase" id="RU000498"/>
    </source>
</evidence>
<evidence type="ECO:0000256" key="4">
    <source>
        <dbReference type="ARBA" id="ARBA00022723"/>
    </source>
</evidence>
<evidence type="ECO:0000256" key="10">
    <source>
        <dbReference type="PIRSR" id="PIRSR038928-2"/>
    </source>
</evidence>
<dbReference type="SMART" id="SM01060">
    <property type="entry name" value="Catalase"/>
    <property type="match status" value="1"/>
</dbReference>
<feature type="binding site" description="axial binding residue" evidence="10">
    <location>
        <position position="336"/>
    </location>
    <ligand>
        <name>heme</name>
        <dbReference type="ChEBI" id="CHEBI:30413"/>
    </ligand>
    <ligandPart>
        <name>Fe</name>
        <dbReference type="ChEBI" id="CHEBI:18248"/>
    </ligandPart>
</feature>
<dbReference type="InterPro" id="IPR018028">
    <property type="entry name" value="Catalase"/>
</dbReference>
<dbReference type="FunCoup" id="A0A168MBM1">
    <property type="interactions" value="399"/>
</dbReference>
<comment type="catalytic activity">
    <reaction evidence="9 11">
        <text>2 H2O2 = O2 + 2 H2O</text>
        <dbReference type="Rhea" id="RHEA:20309"/>
        <dbReference type="ChEBI" id="CHEBI:15377"/>
        <dbReference type="ChEBI" id="CHEBI:15379"/>
        <dbReference type="ChEBI" id="CHEBI:16240"/>
        <dbReference type="EC" id="1.11.1.6"/>
    </reaction>
</comment>
<dbReference type="Pfam" id="PF06628">
    <property type="entry name" value="Catalase-rel"/>
    <property type="match status" value="1"/>
</dbReference>
<evidence type="ECO:0000256" key="6">
    <source>
        <dbReference type="ARBA" id="ARBA00023004"/>
    </source>
</evidence>
<dbReference type="EC" id="1.11.1.6" evidence="11"/>
<name>A0A168MBM1_ABSGL</name>
<dbReference type="PROSITE" id="PS00437">
    <property type="entry name" value="CATALASE_1"/>
    <property type="match status" value="1"/>
</dbReference>
<evidence type="ECO:0000256" key="12">
    <source>
        <dbReference type="RuleBase" id="RU004142"/>
    </source>
</evidence>
<protein>
    <recommendedName>
        <fullName evidence="11">Catalase</fullName>
        <ecNumber evidence="11">1.11.1.6</ecNumber>
    </recommendedName>
</protein>
<dbReference type="GO" id="GO:0042542">
    <property type="term" value="P:response to hydrogen peroxide"/>
    <property type="evidence" value="ECO:0007669"/>
    <property type="project" value="TreeGrafter"/>
</dbReference>
<dbReference type="FunFam" id="2.40.180.10:FF:000001">
    <property type="entry name" value="Catalase"/>
    <property type="match status" value="1"/>
</dbReference>
<comment type="similarity">
    <text evidence="1 11">Belongs to the catalase family.</text>
</comment>
<keyword evidence="6 10" id="KW-0408">Iron</keyword>
<evidence type="ECO:0000256" key="2">
    <source>
        <dbReference type="ARBA" id="ARBA00022559"/>
    </source>
</evidence>
<dbReference type="PROSITE" id="PS00438">
    <property type="entry name" value="CATALASE_2"/>
    <property type="match status" value="1"/>
</dbReference>